<dbReference type="InParanoid" id="A0A0G4GYS3"/>
<evidence type="ECO:0000313" key="2">
    <source>
        <dbReference type="EMBL" id="CEM36084.1"/>
    </source>
</evidence>
<dbReference type="AlphaFoldDB" id="A0A0G4GYS3"/>
<dbReference type="Proteomes" id="UP000041254">
    <property type="component" value="Unassembled WGS sequence"/>
</dbReference>
<accession>A0A0G4GYS3</accession>
<evidence type="ECO:0000256" key="1">
    <source>
        <dbReference type="SAM" id="MobiDB-lite"/>
    </source>
</evidence>
<keyword evidence="3" id="KW-1185">Reference proteome</keyword>
<name>A0A0G4GYS3_VITBC</name>
<proteinExistence type="predicted"/>
<feature type="region of interest" description="Disordered" evidence="1">
    <location>
        <begin position="339"/>
        <end position="407"/>
    </location>
</feature>
<sequence length="407" mass="45837">MKGILLLVQELQPSLLQDLLPVLRRILNDATARLCGTAIMSLVPKDSLSADSKVRDLACDALKTVGYVDTHDGRHLIQQGLDTTKWTVAQATLDILAASHQIPLPQQTPLPPDTRTSASSDGRITTSPARGGDDGGSRGSGRETRWWWSEKRERDLRDVEDDEDWLSCEDRATAYAENRETLWFLHQHFLHAYFTDVFNIKWRDRNRLPSYSQNRVPLRGADLYRFKVMYSLKNHDPCSPTVKYAVLVTFRSSTGIDKRGVFCLPVWRDVMRWRVERAIYELQDLLNTPKCKRWITESIALPSHGRVPLDPIRLLTAENELSSGKYQHLISVIEMCSSSRPSTASGRRRGVSSESSASRGLRGSRKRARSRDERRDSQNVRVGGVGGEVDVCGDAAAGKRPKNSLDI</sequence>
<dbReference type="VEuPathDB" id="CryptoDB:Vbra_19059"/>
<feature type="compositionally biased region" description="Basic and acidic residues" evidence="1">
    <location>
        <begin position="131"/>
        <end position="143"/>
    </location>
</feature>
<feature type="compositionally biased region" description="Low complexity" evidence="1">
    <location>
        <begin position="388"/>
        <end position="398"/>
    </location>
</feature>
<gene>
    <name evidence="2" type="ORF">Vbra_19059</name>
</gene>
<feature type="region of interest" description="Disordered" evidence="1">
    <location>
        <begin position="102"/>
        <end position="143"/>
    </location>
</feature>
<evidence type="ECO:0000313" key="3">
    <source>
        <dbReference type="Proteomes" id="UP000041254"/>
    </source>
</evidence>
<feature type="compositionally biased region" description="Low complexity" evidence="1">
    <location>
        <begin position="352"/>
        <end position="361"/>
    </location>
</feature>
<dbReference type="EMBL" id="CDMY01000878">
    <property type="protein sequence ID" value="CEM36084.1"/>
    <property type="molecule type" value="Genomic_DNA"/>
</dbReference>
<feature type="compositionally biased region" description="Polar residues" evidence="1">
    <location>
        <begin position="115"/>
        <end position="128"/>
    </location>
</feature>
<organism evidence="2 3">
    <name type="scientific">Vitrella brassicaformis (strain CCMP3155)</name>
    <dbReference type="NCBI Taxonomy" id="1169540"/>
    <lineage>
        <taxon>Eukaryota</taxon>
        <taxon>Sar</taxon>
        <taxon>Alveolata</taxon>
        <taxon>Colpodellida</taxon>
        <taxon>Vitrellaceae</taxon>
        <taxon>Vitrella</taxon>
    </lineage>
</organism>
<protein>
    <submittedName>
        <fullName evidence="2">Uncharacterized protein</fullName>
    </submittedName>
</protein>
<reference evidence="2 3" key="1">
    <citation type="submission" date="2014-11" db="EMBL/GenBank/DDBJ databases">
        <authorList>
            <person name="Zhu J."/>
            <person name="Qi W."/>
            <person name="Song R."/>
        </authorList>
    </citation>
    <scope>NUCLEOTIDE SEQUENCE [LARGE SCALE GENOMIC DNA]</scope>
</reference>